<dbReference type="GO" id="GO:0015627">
    <property type="term" value="C:type II protein secretion system complex"/>
    <property type="evidence" value="ECO:0007669"/>
    <property type="project" value="InterPro"/>
</dbReference>
<reference evidence="3 4" key="1">
    <citation type="submission" date="2012-02" db="EMBL/GenBank/DDBJ databases">
        <title>Complete sequence of chromosome of Singulisphaera acidiphila DSM 18658.</title>
        <authorList>
            <consortium name="US DOE Joint Genome Institute (JGI-PGF)"/>
            <person name="Lucas S."/>
            <person name="Copeland A."/>
            <person name="Lapidus A."/>
            <person name="Glavina del Rio T."/>
            <person name="Dalin E."/>
            <person name="Tice H."/>
            <person name="Bruce D."/>
            <person name="Goodwin L."/>
            <person name="Pitluck S."/>
            <person name="Peters L."/>
            <person name="Ovchinnikova G."/>
            <person name="Chertkov O."/>
            <person name="Kyrpides N."/>
            <person name="Mavromatis K."/>
            <person name="Ivanova N."/>
            <person name="Brettin T."/>
            <person name="Detter J.C."/>
            <person name="Han C."/>
            <person name="Larimer F."/>
            <person name="Land M."/>
            <person name="Hauser L."/>
            <person name="Markowitz V."/>
            <person name="Cheng J.-F."/>
            <person name="Hugenholtz P."/>
            <person name="Woyke T."/>
            <person name="Wu D."/>
            <person name="Tindall B."/>
            <person name="Pomrenke H."/>
            <person name="Brambilla E."/>
            <person name="Klenk H.-P."/>
            <person name="Eisen J.A."/>
        </authorList>
    </citation>
    <scope>NUCLEOTIDE SEQUENCE [LARGE SCALE GENOMIC DNA]</scope>
    <source>
        <strain evidence="4">ATCC BAA-1392 / DSM 18658 / VKM B-2454 / MOB10</strain>
    </source>
</reference>
<evidence type="ECO:0000256" key="1">
    <source>
        <dbReference type="ARBA" id="ARBA00022481"/>
    </source>
</evidence>
<evidence type="ECO:0000259" key="2">
    <source>
        <dbReference type="Pfam" id="PF07596"/>
    </source>
</evidence>
<proteinExistence type="predicted"/>
<dbReference type="AlphaFoldDB" id="L0D7B4"/>
<name>L0D7B4_SINAD</name>
<evidence type="ECO:0000313" key="3">
    <source>
        <dbReference type="EMBL" id="AGA24723.1"/>
    </source>
</evidence>
<dbReference type="KEGG" id="saci:Sinac_0273"/>
<dbReference type="OrthoDB" id="270727at2"/>
<dbReference type="InterPro" id="IPR027558">
    <property type="entry name" value="Pre_pil_HX9DG_C"/>
</dbReference>
<dbReference type="NCBIfam" id="TIGR04294">
    <property type="entry name" value="pre_pil_HX9DG"/>
    <property type="match status" value="1"/>
</dbReference>
<dbReference type="SUPFAM" id="SSF54523">
    <property type="entry name" value="Pili subunits"/>
    <property type="match status" value="1"/>
</dbReference>
<protein>
    <submittedName>
        <fullName evidence="3">Prepilin-type N-terminal cleavage/methylation domain-containing protein</fullName>
    </submittedName>
</protein>
<organism evidence="3 4">
    <name type="scientific">Singulisphaera acidiphila (strain ATCC BAA-1392 / DSM 18658 / VKM B-2454 / MOB10)</name>
    <dbReference type="NCBI Taxonomy" id="886293"/>
    <lineage>
        <taxon>Bacteria</taxon>
        <taxon>Pseudomonadati</taxon>
        <taxon>Planctomycetota</taxon>
        <taxon>Planctomycetia</taxon>
        <taxon>Isosphaerales</taxon>
        <taxon>Isosphaeraceae</taxon>
        <taxon>Singulisphaera</taxon>
    </lineage>
</organism>
<dbReference type="InterPro" id="IPR011453">
    <property type="entry name" value="DUF1559"/>
</dbReference>
<dbReference type="PRINTS" id="PR00813">
    <property type="entry name" value="BCTERIALGSPG"/>
</dbReference>
<dbReference type="NCBIfam" id="TIGR02532">
    <property type="entry name" value="IV_pilin_GFxxxE"/>
    <property type="match status" value="1"/>
</dbReference>
<dbReference type="Pfam" id="PF07963">
    <property type="entry name" value="N_methyl"/>
    <property type="match status" value="1"/>
</dbReference>
<dbReference type="GO" id="GO:0015628">
    <property type="term" value="P:protein secretion by the type II secretion system"/>
    <property type="evidence" value="ECO:0007669"/>
    <property type="project" value="InterPro"/>
</dbReference>
<dbReference type="STRING" id="886293.Sinac_0273"/>
<keyword evidence="1" id="KW-0488">Methylation</keyword>
<dbReference type="Proteomes" id="UP000010798">
    <property type="component" value="Chromosome"/>
</dbReference>
<dbReference type="PANTHER" id="PTHR30093:SF2">
    <property type="entry name" value="TYPE II SECRETION SYSTEM PROTEIN H"/>
    <property type="match status" value="1"/>
</dbReference>
<dbReference type="Gene3D" id="3.30.700.10">
    <property type="entry name" value="Glycoprotein, Type 4 Pilin"/>
    <property type="match status" value="1"/>
</dbReference>
<dbReference type="RefSeq" id="WP_015243908.1">
    <property type="nucleotide sequence ID" value="NC_019892.1"/>
</dbReference>
<dbReference type="Pfam" id="PF07596">
    <property type="entry name" value="SBP_bac_10"/>
    <property type="match status" value="1"/>
</dbReference>
<accession>L0D7B4</accession>
<feature type="domain" description="DUF1559" evidence="2">
    <location>
        <begin position="40"/>
        <end position="318"/>
    </location>
</feature>
<dbReference type="HOGENOM" id="CLU_041661_0_0_0"/>
<dbReference type="EMBL" id="CP003364">
    <property type="protein sequence ID" value="AGA24723.1"/>
    <property type="molecule type" value="Genomic_DNA"/>
</dbReference>
<gene>
    <name evidence="3" type="ordered locus">Sinac_0273</name>
</gene>
<keyword evidence="4" id="KW-1185">Reference proteome</keyword>
<dbReference type="PANTHER" id="PTHR30093">
    <property type="entry name" value="GENERAL SECRETION PATHWAY PROTEIN G"/>
    <property type="match status" value="1"/>
</dbReference>
<dbReference type="InterPro" id="IPR012902">
    <property type="entry name" value="N_methyl_site"/>
</dbReference>
<dbReference type="eggNOG" id="COG2165">
    <property type="taxonomic scope" value="Bacteria"/>
</dbReference>
<sequence length="339" mass="36997">MRASVASLPPRRVRAFTLIELLVVIAIIAVLIALLLPAVQAAREAARRSQCVNNLKQLGLAMHNYHSSNDSFPMGRTGMGFNYPASNGDPNRRTWAFNILANIEQGPLYNAINFSRTFYDWSNTTAMRTEVVAYNCPSDPGCTIVLSPSDAQTVRSNGNYMVNWGNTTWYQDVTNPSFNPYVGPLPPTTGLPYLAAPFTANKAINFSAIVDGTSNTLMMSEIICPESKGPYNPDVDHRGDIWNDDQNCSMFMAYSTPNSKTIDQVPGYCVSTDLKRSNPPCIVTSSLPGFNAARSYHSGGVNALMCDGSVKFTKDAVNLAIWRGLSSMNGQEVISADSY</sequence>
<dbReference type="InterPro" id="IPR045584">
    <property type="entry name" value="Pilin-like"/>
</dbReference>
<dbReference type="InterPro" id="IPR000983">
    <property type="entry name" value="Bac_GSPG_pilin"/>
</dbReference>
<evidence type="ECO:0000313" key="4">
    <source>
        <dbReference type="Proteomes" id="UP000010798"/>
    </source>
</evidence>